<evidence type="ECO:0000313" key="9">
    <source>
        <dbReference type="Proteomes" id="UP000286415"/>
    </source>
</evidence>
<dbReference type="PANTHER" id="PTHR12788">
    <property type="entry name" value="PROTEIN-TYROSINE SULFOTRANSFERASE 2"/>
    <property type="match status" value="1"/>
</dbReference>
<dbReference type="Proteomes" id="UP000286415">
    <property type="component" value="Unassembled WGS sequence"/>
</dbReference>
<reference evidence="8 9" key="1">
    <citation type="journal article" date="2018" name="Biotechnol. Adv.">
        <title>Improved genomic resources and new bioinformatic workflow for the carcinogenic parasite Clonorchis sinensis: Biotechnological implications.</title>
        <authorList>
            <person name="Wang D."/>
            <person name="Korhonen P.K."/>
            <person name="Gasser R.B."/>
            <person name="Young N.D."/>
        </authorList>
    </citation>
    <scope>NUCLEOTIDE SEQUENCE [LARGE SCALE GENOMIC DNA]</scope>
    <source>
        <strain evidence="8">Cs-k2</strain>
    </source>
</reference>
<dbReference type="InterPro" id="IPR027417">
    <property type="entry name" value="P-loop_NTPase"/>
</dbReference>
<evidence type="ECO:0000256" key="3">
    <source>
        <dbReference type="ARBA" id="ARBA00022679"/>
    </source>
</evidence>
<dbReference type="PANTHER" id="PTHR12788:SF10">
    <property type="entry name" value="PROTEIN-TYROSINE SULFOTRANSFERASE"/>
    <property type="match status" value="1"/>
</dbReference>
<proteinExistence type="inferred from homology"/>
<keyword evidence="7" id="KW-0812">Transmembrane</keyword>
<gene>
    <name evidence="8" type="ORF">CSKR_106243</name>
</gene>
<feature type="transmembrane region" description="Helical" evidence="7">
    <location>
        <begin position="16"/>
        <end position="35"/>
    </location>
</feature>
<evidence type="ECO:0000256" key="7">
    <source>
        <dbReference type="SAM" id="Phobius"/>
    </source>
</evidence>
<dbReference type="GO" id="GO:0008476">
    <property type="term" value="F:protein-tyrosine sulfotransferase activity"/>
    <property type="evidence" value="ECO:0007669"/>
    <property type="project" value="UniProtKB-EC"/>
</dbReference>
<dbReference type="OrthoDB" id="545675at2759"/>
<sequence length="496" mass="55923">MGSFLRIAKSTTGMSRYLVTAFVFCLGMLVPYTIYFSKRASETQTFIYGNTIDPARVIFVGGHESSGTGLVRVMLDAHPLIRCGAEPMVTLELLHLRHSMQGLRRKRAIKAGVYPEAYDQAVASFILKIIEKMGPSAPYLCHKQPMTFNYLGYLGYLFPSAKFVHIVRDGRAVVASSIERGFNPQFKRDRPLEGLRIWDETVTSIIRDCQDLGPGKCFTMRYETLVMNPKNETIKLFEFLGIPWDPIVLKHETILDKLTNLNPYEPSTRQFMRKIHNESLAKWANPGSVLPQDFIRVARGPLLSKLGYIDLGNPPDYRKLSPTLPYENTSFHNHSTYPNVHTTGRTDNVYCPGEWYCLDLQELQVSSYCGYRSAVALFRCLTAVPPEGCTRAGILPGCASLDRGSRETEVGFEPWTFRSVNSRSNQFGQLAEMTTWKPSELEKIVRVNNNNRSAVAPFRYLTAMPPEGSTRAKILPDCPSLDRGSRETEAGFEPRS</sequence>
<evidence type="ECO:0000256" key="2">
    <source>
        <dbReference type="ARBA" id="ARBA00013262"/>
    </source>
</evidence>
<accession>A0A3R7FEH6</accession>
<dbReference type="Pfam" id="PF13469">
    <property type="entry name" value="Sulfotransfer_3"/>
    <property type="match status" value="1"/>
</dbReference>
<comment type="catalytic activity">
    <reaction evidence="4 5">
        <text>L-tyrosyl-[protein] + 3'-phosphoadenylyl sulfate = O-sulfo-L-tyrosine-[protein] + adenosine 3',5'-bisphosphate + H(+)</text>
        <dbReference type="Rhea" id="RHEA:16801"/>
        <dbReference type="Rhea" id="RHEA-COMP:10136"/>
        <dbReference type="Rhea" id="RHEA-COMP:11688"/>
        <dbReference type="ChEBI" id="CHEBI:15378"/>
        <dbReference type="ChEBI" id="CHEBI:46858"/>
        <dbReference type="ChEBI" id="CHEBI:58339"/>
        <dbReference type="ChEBI" id="CHEBI:58343"/>
        <dbReference type="ChEBI" id="CHEBI:65286"/>
        <dbReference type="EC" id="2.8.2.20"/>
    </reaction>
</comment>
<reference evidence="8 9" key="2">
    <citation type="journal article" date="2021" name="Genomics">
        <title>High-quality reference genome for Clonorchis sinensis.</title>
        <authorList>
            <person name="Young N.D."/>
            <person name="Stroehlein A.J."/>
            <person name="Kinkar L."/>
            <person name="Wang T."/>
            <person name="Sohn W.M."/>
            <person name="Chang B.C.H."/>
            <person name="Kaur P."/>
            <person name="Weisz D."/>
            <person name="Dudchenko O."/>
            <person name="Aiden E.L."/>
            <person name="Korhonen P.K."/>
            <person name="Gasser R.B."/>
        </authorList>
    </citation>
    <scope>NUCLEOTIDE SEQUENCE [LARGE SCALE GENOMIC DNA]</scope>
    <source>
        <strain evidence="8">Cs-k2</strain>
    </source>
</reference>
<feature type="region of interest" description="Disordered" evidence="6">
    <location>
        <begin position="469"/>
        <end position="496"/>
    </location>
</feature>
<dbReference type="Gene3D" id="3.40.50.300">
    <property type="entry name" value="P-loop containing nucleotide triphosphate hydrolases"/>
    <property type="match status" value="1"/>
</dbReference>
<comment type="similarity">
    <text evidence="1 5">Belongs to the protein sulfotransferase family.</text>
</comment>
<dbReference type="InParanoid" id="A0A3R7FEH6"/>
<evidence type="ECO:0000256" key="4">
    <source>
        <dbReference type="ARBA" id="ARBA00048460"/>
    </source>
</evidence>
<feature type="compositionally biased region" description="Basic and acidic residues" evidence="6">
    <location>
        <begin position="483"/>
        <end position="496"/>
    </location>
</feature>
<keyword evidence="9" id="KW-1185">Reference proteome</keyword>
<dbReference type="SUPFAM" id="SSF52540">
    <property type="entry name" value="P-loop containing nucleoside triphosphate hydrolases"/>
    <property type="match status" value="1"/>
</dbReference>
<comment type="function">
    <text evidence="5">Catalyzes the O-sulfation of tyrosine residues within acidic motifs of polypeptides, using 3'-phosphoadenylyl sulfate (PAPS) as cosubstrate.</text>
</comment>
<evidence type="ECO:0000313" key="8">
    <source>
        <dbReference type="EMBL" id="KAG5453073.1"/>
    </source>
</evidence>
<protein>
    <recommendedName>
        <fullName evidence="2 5">Protein-tyrosine sulfotransferase</fullName>
        <ecNumber evidence="2 5">2.8.2.20</ecNumber>
    </recommendedName>
</protein>
<dbReference type="AlphaFoldDB" id="A0A3R7FEH6"/>
<keyword evidence="7" id="KW-1133">Transmembrane helix</keyword>
<evidence type="ECO:0000256" key="5">
    <source>
        <dbReference type="RuleBase" id="RU365018"/>
    </source>
</evidence>
<organism evidence="8 9">
    <name type="scientific">Clonorchis sinensis</name>
    <name type="common">Chinese liver fluke</name>
    <dbReference type="NCBI Taxonomy" id="79923"/>
    <lineage>
        <taxon>Eukaryota</taxon>
        <taxon>Metazoa</taxon>
        <taxon>Spiralia</taxon>
        <taxon>Lophotrochozoa</taxon>
        <taxon>Platyhelminthes</taxon>
        <taxon>Trematoda</taxon>
        <taxon>Digenea</taxon>
        <taxon>Opisthorchiida</taxon>
        <taxon>Opisthorchiata</taxon>
        <taxon>Opisthorchiidae</taxon>
        <taxon>Clonorchis</taxon>
    </lineage>
</organism>
<dbReference type="EMBL" id="NIRI02000013">
    <property type="protein sequence ID" value="KAG5453073.1"/>
    <property type="molecule type" value="Genomic_DNA"/>
</dbReference>
<dbReference type="EC" id="2.8.2.20" evidence="2 5"/>
<keyword evidence="3 5" id="KW-0808">Transferase</keyword>
<dbReference type="STRING" id="79923.A0A3R7FEH6"/>
<evidence type="ECO:0000256" key="1">
    <source>
        <dbReference type="ARBA" id="ARBA00009988"/>
    </source>
</evidence>
<keyword evidence="7" id="KW-0472">Membrane</keyword>
<name>A0A3R7FEH6_CLOSI</name>
<dbReference type="GO" id="GO:0005794">
    <property type="term" value="C:Golgi apparatus"/>
    <property type="evidence" value="ECO:0007669"/>
    <property type="project" value="TreeGrafter"/>
</dbReference>
<dbReference type="FunCoup" id="A0A3R7FEH6">
    <property type="interactions" value="132"/>
</dbReference>
<evidence type="ECO:0000256" key="6">
    <source>
        <dbReference type="SAM" id="MobiDB-lite"/>
    </source>
</evidence>
<dbReference type="InterPro" id="IPR026634">
    <property type="entry name" value="TPST-like"/>
</dbReference>
<comment type="caution">
    <text evidence="8">The sequence shown here is derived from an EMBL/GenBank/DDBJ whole genome shotgun (WGS) entry which is preliminary data.</text>
</comment>